<dbReference type="EMBL" id="JOJP01000001">
    <property type="protein sequence ID" value="KEI70041.1"/>
    <property type="molecule type" value="Genomic_DNA"/>
</dbReference>
<keyword evidence="1" id="KW-0812">Transmembrane</keyword>
<evidence type="ECO:0000256" key="1">
    <source>
        <dbReference type="SAM" id="Phobius"/>
    </source>
</evidence>
<comment type="caution">
    <text evidence="2">The sequence shown here is derived from an EMBL/GenBank/DDBJ whole genome shotgun (WGS) entry which is preliminary data.</text>
</comment>
<feature type="transmembrane region" description="Helical" evidence="1">
    <location>
        <begin position="49"/>
        <end position="81"/>
    </location>
</feature>
<proteinExistence type="predicted"/>
<sequence>MRYILTLITTILRISFSTLLNQVANSLVKNHGRTITRKESIKRSWVRTIWLIAGIIMLFNPALPIIMIIALPTTFLSFMILDEMQ</sequence>
<dbReference type="STRING" id="305900.GV64_04130"/>
<name>A0A081K7B5_9GAMM</name>
<gene>
    <name evidence="2" type="ORF">GV64_04130</name>
</gene>
<accession>A0A081K7B5</accession>
<dbReference type="AlphaFoldDB" id="A0A081K7B5"/>
<dbReference type="Proteomes" id="UP000027997">
    <property type="component" value="Unassembled WGS sequence"/>
</dbReference>
<keyword evidence="1" id="KW-0472">Membrane</keyword>
<organism evidence="2 3">
    <name type="scientific">Endozoicomonas elysicola</name>
    <dbReference type="NCBI Taxonomy" id="305900"/>
    <lineage>
        <taxon>Bacteria</taxon>
        <taxon>Pseudomonadati</taxon>
        <taxon>Pseudomonadota</taxon>
        <taxon>Gammaproteobacteria</taxon>
        <taxon>Oceanospirillales</taxon>
        <taxon>Endozoicomonadaceae</taxon>
        <taxon>Endozoicomonas</taxon>
    </lineage>
</organism>
<protein>
    <submittedName>
        <fullName evidence="2">Uncharacterized protein</fullName>
    </submittedName>
</protein>
<reference evidence="2 3" key="1">
    <citation type="submission" date="2014-06" db="EMBL/GenBank/DDBJ databases">
        <title>Whole Genome Sequences of Three Symbiotic Endozoicomonas Bacteria.</title>
        <authorList>
            <person name="Neave M.J."/>
            <person name="Apprill A."/>
            <person name="Voolstra C.R."/>
        </authorList>
    </citation>
    <scope>NUCLEOTIDE SEQUENCE [LARGE SCALE GENOMIC DNA]</scope>
    <source>
        <strain evidence="2 3">DSM 22380</strain>
    </source>
</reference>
<evidence type="ECO:0000313" key="3">
    <source>
        <dbReference type="Proteomes" id="UP000027997"/>
    </source>
</evidence>
<keyword evidence="1" id="KW-1133">Transmembrane helix</keyword>
<evidence type="ECO:0000313" key="2">
    <source>
        <dbReference type="EMBL" id="KEI70041.1"/>
    </source>
</evidence>
<keyword evidence="3" id="KW-1185">Reference proteome</keyword>